<accession>A9BAW9</accession>
<dbReference type="RefSeq" id="WP_012195602.1">
    <property type="nucleotide sequence ID" value="NC_009976.1"/>
</dbReference>
<keyword evidence="4" id="KW-0472">Membrane</keyword>
<dbReference type="Pfam" id="PF05128">
    <property type="entry name" value="DUF697"/>
    <property type="match status" value="1"/>
</dbReference>
<name>A9BAW9_PROM4</name>
<evidence type="ECO:0000256" key="3">
    <source>
        <dbReference type="ARBA" id="ARBA00022989"/>
    </source>
</evidence>
<protein>
    <recommendedName>
        <fullName evidence="7">Membrane associated GTPase</fullName>
    </recommendedName>
</protein>
<evidence type="ECO:0000313" key="5">
    <source>
        <dbReference type="EMBL" id="ABX08981.1"/>
    </source>
</evidence>
<gene>
    <name evidence="5" type="ordered locus">P9211_10501</name>
</gene>
<evidence type="ECO:0000256" key="4">
    <source>
        <dbReference type="ARBA" id="ARBA00023136"/>
    </source>
</evidence>
<evidence type="ECO:0000256" key="1">
    <source>
        <dbReference type="ARBA" id="ARBA00004141"/>
    </source>
</evidence>
<dbReference type="STRING" id="93059.P9211_10501"/>
<organism evidence="5 6">
    <name type="scientific">Prochlorococcus marinus (strain MIT 9211)</name>
    <dbReference type="NCBI Taxonomy" id="93059"/>
    <lineage>
        <taxon>Bacteria</taxon>
        <taxon>Bacillati</taxon>
        <taxon>Cyanobacteriota</taxon>
        <taxon>Cyanophyceae</taxon>
        <taxon>Synechococcales</taxon>
        <taxon>Prochlorococcaceae</taxon>
        <taxon>Prochlorococcus</taxon>
    </lineage>
</organism>
<dbReference type="HOGENOM" id="CLU_622440_0_0_3"/>
<dbReference type="GO" id="GO:0016020">
    <property type="term" value="C:membrane"/>
    <property type="evidence" value="ECO:0007669"/>
    <property type="project" value="UniProtKB-SubCell"/>
</dbReference>
<evidence type="ECO:0000313" key="6">
    <source>
        <dbReference type="Proteomes" id="UP000000788"/>
    </source>
</evidence>
<dbReference type="KEGG" id="pmj:P9211_10501"/>
<sequence>MNKNTSFPFPIPSLPVNKVGIVLGSMILGEWVVNDLIHIPAGGVALITATAGAWFLSRSSKGSFKAPMTVKGWISRCNEVLAQFQTLEGEEEYSINSQKRENDLEQITQRSNPQSLALVSTLSNGLPEINTFKEAIAGPIPVKLSWLPSSLPIQNDFWKYPTNLFEKDSILYYLPLPLRAVDLIWLEKVPLDQPSWILVTWEDSSSWNEHHKALLSQLPDRWNNRVLQWNGQNEQIKDVLTPVRRYLEQPGKNLDLTRQRLLSRLHSSWQSDLELLRREKFRVIQNRSQWLVAGAVFASPVPTTDLLSVAVVNGLMIQEMGKLWACNIDPNLLKAVARQLALAALAQGVVEWSGQALLGVAKLHGGTWIAAGSMQALSAAYLTRVVGRSMADWMALNNGVSQPDLELLHHQAPELVSKAAASEKVDWNSFIQQANEWLKDTINDPKQQLGLG</sequence>
<comment type="subcellular location">
    <subcellularLocation>
        <location evidence="1">Membrane</location>
        <topology evidence="1">Multi-pass membrane protein</topology>
    </subcellularLocation>
</comment>
<dbReference type="eggNOG" id="COG3597">
    <property type="taxonomic scope" value="Bacteria"/>
</dbReference>
<dbReference type="AlphaFoldDB" id="A9BAW9"/>
<evidence type="ECO:0008006" key="7">
    <source>
        <dbReference type="Google" id="ProtNLM"/>
    </source>
</evidence>
<keyword evidence="3" id="KW-1133">Transmembrane helix</keyword>
<keyword evidence="6" id="KW-1185">Reference proteome</keyword>
<evidence type="ECO:0000256" key="2">
    <source>
        <dbReference type="ARBA" id="ARBA00022692"/>
    </source>
</evidence>
<dbReference type="InterPro" id="IPR021147">
    <property type="entry name" value="DUF697"/>
</dbReference>
<dbReference type="Proteomes" id="UP000000788">
    <property type="component" value="Chromosome"/>
</dbReference>
<proteinExistence type="predicted"/>
<keyword evidence="2" id="KW-0812">Transmembrane</keyword>
<dbReference type="EMBL" id="CP000878">
    <property type="protein sequence ID" value="ABX08981.1"/>
    <property type="molecule type" value="Genomic_DNA"/>
</dbReference>
<reference evidence="5 6" key="1">
    <citation type="journal article" date="2007" name="PLoS Genet.">
        <title>Patterns and implications of gene gain and loss in the evolution of Prochlorococcus.</title>
        <authorList>
            <person name="Kettler G.C."/>
            <person name="Martiny A.C."/>
            <person name="Huang K."/>
            <person name="Zucker J."/>
            <person name="Coleman M.L."/>
            <person name="Rodrigue S."/>
            <person name="Chen F."/>
            <person name="Lapidus A."/>
            <person name="Ferriera S."/>
            <person name="Johnson J."/>
            <person name="Steglich C."/>
            <person name="Church G.M."/>
            <person name="Richardson P."/>
            <person name="Chisholm S.W."/>
        </authorList>
    </citation>
    <scope>NUCLEOTIDE SEQUENCE [LARGE SCALE GENOMIC DNA]</scope>
    <source>
        <strain evidence="6">MIT 9211</strain>
    </source>
</reference>